<feature type="transmembrane region" description="Helical" evidence="7">
    <location>
        <begin position="127"/>
        <end position="150"/>
    </location>
</feature>
<feature type="transmembrane region" description="Helical" evidence="7">
    <location>
        <begin position="70"/>
        <end position="92"/>
    </location>
</feature>
<gene>
    <name evidence="8" type="ORF">TS59_0009</name>
</gene>
<comment type="caution">
    <text evidence="8">The sequence shown here is derived from an EMBL/GenBank/DDBJ whole genome shotgun (WGS) entry which is preliminary data.</text>
</comment>
<comment type="subcellular location">
    <subcellularLocation>
        <location evidence="1">Cell membrane</location>
        <topology evidence="1">Multi-pass membrane protein</topology>
    </subcellularLocation>
</comment>
<keyword evidence="5 7" id="KW-0472">Membrane</keyword>
<dbReference type="GO" id="GO:0022857">
    <property type="term" value="F:transmembrane transporter activity"/>
    <property type="evidence" value="ECO:0007669"/>
    <property type="project" value="InterPro"/>
</dbReference>
<protein>
    <submittedName>
        <fullName evidence="8">Branched-chain amino acid transport system / permease component family protein</fullName>
    </submittedName>
</protein>
<dbReference type="InterPro" id="IPR001851">
    <property type="entry name" value="ABC_transp_permease"/>
</dbReference>
<dbReference type="Proteomes" id="UP000033624">
    <property type="component" value="Unassembled WGS sequence"/>
</dbReference>
<keyword evidence="6" id="KW-0175">Coiled coil</keyword>
<feature type="transmembrane region" description="Helical" evidence="7">
    <location>
        <begin position="31"/>
        <end position="50"/>
    </location>
</feature>
<proteinExistence type="predicted"/>
<keyword evidence="2" id="KW-1003">Cell membrane</keyword>
<dbReference type="PANTHER" id="PTHR47089:SF1">
    <property type="entry name" value="GUANOSINE ABC TRANSPORTER PERMEASE PROTEIN NUPP"/>
    <property type="match status" value="1"/>
</dbReference>
<feature type="transmembrane region" description="Helical" evidence="7">
    <location>
        <begin position="297"/>
        <end position="319"/>
    </location>
</feature>
<evidence type="ECO:0000256" key="6">
    <source>
        <dbReference type="SAM" id="Coils"/>
    </source>
</evidence>
<name>A0AAE2EIU1_MYCMY</name>
<feature type="transmembrane region" description="Helical" evidence="7">
    <location>
        <begin position="257"/>
        <end position="277"/>
    </location>
</feature>
<feature type="transmembrane region" description="Helical" evidence="7">
    <location>
        <begin position="209"/>
        <end position="227"/>
    </location>
</feature>
<evidence type="ECO:0000256" key="4">
    <source>
        <dbReference type="ARBA" id="ARBA00022989"/>
    </source>
</evidence>
<feature type="coiled-coil region" evidence="6">
    <location>
        <begin position="563"/>
        <end position="644"/>
    </location>
</feature>
<sequence>MQSKISWTLSKKSKYLFGSDSTKTKLKYIKGSFFSIIVGFIVSGIFLSFLNINPFTYFALLFGINFDKNFYQISLNWMAVYIVAGLSMAIAFKAGVFNIGASGQILTATSIATIIFFSISGKDASSISPFMIILMLITCIISAAFIAFIAGILKALFNIHEVVSTILLNWSVFYIFKWFFGKYKDFSSGLSYTSKNIPSDQLSIGSNTVIIPLLIALVCVIIIWILFSKTVLGFKLKAVGSSVTGSKYIGINVKKQIITSLTLSGAVAGIAGFLSMFTVSPNNFFASNSLPTLGFDAIAVSLVAFNNPIGIIAIGWLWAILKTGGGPISSLYSISTQISGLISGILIYFTAIVSVFITFKPWELLKNKYNLYTSKVNREIYWKLKLYTFKLRLKKIFLIFTKDYKQEVNNKYQIYTKQNQITNKTSNPHLFWNGRKNIKTELKNDLKQSIYLVKSKIDEIKKFVDQDKNSLNVNGLKNDLNKQVNLLAYKYIQNLRDLDLELADHKYKIQKITSSILNEYQTNIKQAKKTHRLKIQQIKVFKESQIGIITYKFDSYNNIIEIKANKLKTIAQLKEQIKNIKSELRLEKQVSNLNKSSTQTNNSEKLEKIKQLKEQIKVVKKQANDKILEQKNKYKNQKNIVKQEQVQLQDILHQYNNCLNKEKDCFKESKKAAFVLKQKRLQAIDMNLSQSDVNKAVSLLNDLKTLITDNLDLNLNKQTIKSNQKTLKNALKIKFQIDEVLTQNIISEYDAPEHIKQKSKISLTTFKLITNLKKQISYVITRVEEQELIDKYKQWISQAKQVVQDEKNNYEQIIKKAPRKNLADLENLFNLEKSLKEQTNLKILNLTNTMLKETK</sequence>
<accession>A0AAE2EIU1</accession>
<dbReference type="KEGG" id="mmyi:mycmycITA_00009"/>
<dbReference type="EMBL" id="LAEW01000001">
    <property type="protein sequence ID" value="KJQ46417.1"/>
    <property type="molecule type" value="Genomic_DNA"/>
</dbReference>
<evidence type="ECO:0000256" key="3">
    <source>
        <dbReference type="ARBA" id="ARBA00022692"/>
    </source>
</evidence>
<evidence type="ECO:0000256" key="1">
    <source>
        <dbReference type="ARBA" id="ARBA00004651"/>
    </source>
</evidence>
<evidence type="ECO:0000256" key="2">
    <source>
        <dbReference type="ARBA" id="ARBA00022475"/>
    </source>
</evidence>
<dbReference type="AlphaFoldDB" id="A0AAE2EIU1"/>
<keyword evidence="3 7" id="KW-0812">Transmembrane</keyword>
<evidence type="ECO:0000313" key="8">
    <source>
        <dbReference type="EMBL" id="KJQ46417.1"/>
    </source>
</evidence>
<organism evidence="8 9">
    <name type="scientific">Mycoplasma mycoides subsp. mycoides</name>
    <dbReference type="NCBI Taxonomy" id="2103"/>
    <lineage>
        <taxon>Bacteria</taxon>
        <taxon>Bacillati</taxon>
        <taxon>Mycoplasmatota</taxon>
        <taxon>Mollicutes</taxon>
        <taxon>Mycoplasmataceae</taxon>
        <taxon>Mycoplasma</taxon>
    </lineage>
</organism>
<evidence type="ECO:0000256" key="7">
    <source>
        <dbReference type="SAM" id="Phobius"/>
    </source>
</evidence>
<dbReference type="Pfam" id="PF02653">
    <property type="entry name" value="BPD_transp_2"/>
    <property type="match status" value="1"/>
</dbReference>
<feature type="transmembrane region" description="Helical" evidence="7">
    <location>
        <begin position="340"/>
        <end position="359"/>
    </location>
</feature>
<reference evidence="8 9" key="1">
    <citation type="submission" date="2015-02" db="EMBL/GenBank/DDBJ databases">
        <title>Mycoplasma mycoides subsp. mycoides strain:B237 Genome sequencing.</title>
        <authorList>
            <person name="Fischer A."/>
            <person name="Santana-Cruz I."/>
            <person name="Schieck E."/>
            <person name="Gourle H."/>
            <person name="Lambert M."/>
            <person name="Nadendla S."/>
            <person name="Miller R.A."/>
            <person name="Weber J."/>
            <person name="Bongcam-Rudloff E."/>
            <person name="Vashee S."/>
            <person name="Frey J."/>
            <person name="Jores J."/>
        </authorList>
    </citation>
    <scope>NUCLEOTIDE SEQUENCE [LARGE SCALE GENOMIC DNA]</scope>
    <source>
        <strain evidence="8 9">B237</strain>
    </source>
</reference>
<evidence type="ECO:0000256" key="5">
    <source>
        <dbReference type="ARBA" id="ARBA00023136"/>
    </source>
</evidence>
<dbReference type="GO" id="GO:0005886">
    <property type="term" value="C:plasma membrane"/>
    <property type="evidence" value="ECO:0007669"/>
    <property type="project" value="UniProtKB-SubCell"/>
</dbReference>
<dbReference type="RefSeq" id="WP_015545679.1">
    <property type="nucleotide sequence ID" value="NZ_CP010267.1"/>
</dbReference>
<keyword evidence="4 7" id="KW-1133">Transmembrane helix</keyword>
<feature type="transmembrane region" description="Helical" evidence="7">
    <location>
        <begin position="99"/>
        <end position="121"/>
    </location>
</feature>
<evidence type="ECO:0000313" key="9">
    <source>
        <dbReference type="Proteomes" id="UP000033624"/>
    </source>
</evidence>
<feature type="transmembrane region" description="Helical" evidence="7">
    <location>
        <begin position="162"/>
        <end position="180"/>
    </location>
</feature>
<dbReference type="CDD" id="cd06580">
    <property type="entry name" value="TM_PBP1_transp_TpRbsC_like"/>
    <property type="match status" value="1"/>
</dbReference>
<dbReference type="PANTHER" id="PTHR47089">
    <property type="entry name" value="ABC TRANSPORTER, PERMEASE PROTEIN"/>
    <property type="match status" value="1"/>
</dbReference>